<keyword evidence="10" id="KW-1133">Transmembrane helix</keyword>
<evidence type="ECO:0000259" key="11">
    <source>
        <dbReference type="PROSITE" id="PS50089"/>
    </source>
</evidence>
<evidence type="ECO:0000256" key="2">
    <source>
        <dbReference type="ARBA" id="ARBA00012483"/>
    </source>
</evidence>
<evidence type="ECO:0000313" key="13">
    <source>
        <dbReference type="Proteomes" id="UP000289340"/>
    </source>
</evidence>
<dbReference type="Pfam" id="PF13639">
    <property type="entry name" value="zf-RING_2"/>
    <property type="match status" value="1"/>
</dbReference>
<dbReference type="SMR" id="A0A445LN06"/>
<dbReference type="GO" id="GO:0061630">
    <property type="term" value="F:ubiquitin protein ligase activity"/>
    <property type="evidence" value="ECO:0007669"/>
    <property type="project" value="UniProtKB-EC"/>
</dbReference>
<accession>A0A445LN06</accession>
<reference evidence="12 13" key="1">
    <citation type="submission" date="2018-09" db="EMBL/GenBank/DDBJ databases">
        <title>A high-quality reference genome of wild soybean provides a powerful tool to mine soybean genomes.</title>
        <authorList>
            <person name="Xie M."/>
            <person name="Chung C.Y.L."/>
            <person name="Li M.-W."/>
            <person name="Wong F.-L."/>
            <person name="Chan T.-F."/>
            <person name="Lam H.-M."/>
        </authorList>
    </citation>
    <scope>NUCLEOTIDE SEQUENCE [LARGE SCALE GENOMIC DNA]</scope>
    <source>
        <strain evidence="13">cv. W05</strain>
        <tissue evidence="12">Hypocotyl of etiolated seedlings</tissue>
    </source>
</reference>
<evidence type="ECO:0000256" key="7">
    <source>
        <dbReference type="ARBA" id="ARBA00022833"/>
    </source>
</evidence>
<dbReference type="SMART" id="SM00184">
    <property type="entry name" value="RING"/>
    <property type="match status" value="1"/>
</dbReference>
<dbReference type="Gene3D" id="3.30.40.10">
    <property type="entry name" value="Zinc/RING finger domain, C3HC4 (zinc finger)"/>
    <property type="match status" value="1"/>
</dbReference>
<dbReference type="GO" id="GO:0008270">
    <property type="term" value="F:zinc ion binding"/>
    <property type="evidence" value="ECO:0007669"/>
    <property type="project" value="UniProtKB-KW"/>
</dbReference>
<dbReference type="InterPro" id="IPR001841">
    <property type="entry name" value="Znf_RING"/>
</dbReference>
<dbReference type="SUPFAM" id="SSF57850">
    <property type="entry name" value="RING/U-box"/>
    <property type="match status" value="1"/>
</dbReference>
<keyword evidence="10" id="KW-0472">Membrane</keyword>
<keyword evidence="6" id="KW-0833">Ubl conjugation pathway</keyword>
<dbReference type="GO" id="GO:0016567">
    <property type="term" value="P:protein ubiquitination"/>
    <property type="evidence" value="ECO:0007669"/>
    <property type="project" value="TreeGrafter"/>
</dbReference>
<dbReference type="EMBL" id="QZWG01000002">
    <property type="protein sequence ID" value="RZC24397.1"/>
    <property type="molecule type" value="Genomic_DNA"/>
</dbReference>
<gene>
    <name evidence="12" type="ORF">D0Y65_003571</name>
</gene>
<organism evidence="12 13">
    <name type="scientific">Glycine soja</name>
    <name type="common">Wild soybean</name>
    <dbReference type="NCBI Taxonomy" id="3848"/>
    <lineage>
        <taxon>Eukaryota</taxon>
        <taxon>Viridiplantae</taxon>
        <taxon>Streptophyta</taxon>
        <taxon>Embryophyta</taxon>
        <taxon>Tracheophyta</taxon>
        <taxon>Spermatophyta</taxon>
        <taxon>Magnoliopsida</taxon>
        <taxon>eudicotyledons</taxon>
        <taxon>Gunneridae</taxon>
        <taxon>Pentapetalae</taxon>
        <taxon>rosids</taxon>
        <taxon>fabids</taxon>
        <taxon>Fabales</taxon>
        <taxon>Fabaceae</taxon>
        <taxon>Papilionoideae</taxon>
        <taxon>50 kb inversion clade</taxon>
        <taxon>NPAAA clade</taxon>
        <taxon>indigoferoid/millettioid clade</taxon>
        <taxon>Phaseoleae</taxon>
        <taxon>Glycine</taxon>
        <taxon>Glycine subgen. Soja</taxon>
    </lineage>
</organism>
<evidence type="ECO:0000256" key="3">
    <source>
        <dbReference type="ARBA" id="ARBA00022679"/>
    </source>
</evidence>
<keyword evidence="10" id="KW-0812">Transmembrane</keyword>
<evidence type="ECO:0000256" key="8">
    <source>
        <dbReference type="PROSITE-ProRule" id="PRU00175"/>
    </source>
</evidence>
<dbReference type="InterPro" id="IPR013083">
    <property type="entry name" value="Znf_RING/FYVE/PHD"/>
</dbReference>
<dbReference type="PANTHER" id="PTHR15710">
    <property type="entry name" value="E3 UBIQUITIN-PROTEIN LIGASE PRAJA"/>
    <property type="match status" value="1"/>
</dbReference>
<keyword evidence="4" id="KW-0479">Metal-binding</keyword>
<dbReference type="GO" id="GO:0005737">
    <property type="term" value="C:cytoplasm"/>
    <property type="evidence" value="ECO:0007669"/>
    <property type="project" value="TreeGrafter"/>
</dbReference>
<keyword evidence="3" id="KW-0808">Transferase</keyword>
<evidence type="ECO:0000313" key="12">
    <source>
        <dbReference type="EMBL" id="RZC24397.1"/>
    </source>
</evidence>
<keyword evidence="13" id="KW-1185">Reference proteome</keyword>
<keyword evidence="7" id="KW-0862">Zinc</keyword>
<feature type="domain" description="RING-type" evidence="11">
    <location>
        <begin position="191"/>
        <end position="232"/>
    </location>
</feature>
<evidence type="ECO:0000256" key="9">
    <source>
        <dbReference type="SAM" id="MobiDB-lite"/>
    </source>
</evidence>
<comment type="catalytic activity">
    <reaction evidence="1">
        <text>S-ubiquitinyl-[E2 ubiquitin-conjugating enzyme]-L-cysteine + [acceptor protein]-L-lysine = [E2 ubiquitin-conjugating enzyme]-L-cysteine + N(6)-ubiquitinyl-[acceptor protein]-L-lysine.</text>
        <dbReference type="EC" id="2.3.2.27"/>
    </reaction>
</comment>
<dbReference type="FunFam" id="3.30.40.10:FF:000127">
    <property type="entry name" value="E3 ubiquitin-protein ligase RNF181"/>
    <property type="match status" value="1"/>
</dbReference>
<evidence type="ECO:0000256" key="5">
    <source>
        <dbReference type="ARBA" id="ARBA00022771"/>
    </source>
</evidence>
<comment type="caution">
    <text evidence="12">The sequence shown here is derived from an EMBL/GenBank/DDBJ whole genome shotgun (WGS) entry which is preliminary data.</text>
</comment>
<dbReference type="AlphaFoldDB" id="A0A445LN06"/>
<evidence type="ECO:0000256" key="4">
    <source>
        <dbReference type="ARBA" id="ARBA00022723"/>
    </source>
</evidence>
<evidence type="ECO:0000256" key="1">
    <source>
        <dbReference type="ARBA" id="ARBA00000900"/>
    </source>
</evidence>
<sequence>MFQILPQHSLSIISVGAAPLLCFPLIFTPLSTFFFIILLFSQLFHKISLNYFSPSSPPFLLSRKKKVNFLNPMASETEVPDIISSVFERFQQNRDMSLFLPFLFGFSDATPGRNSDDPDHETAPTEAPQRQRIILVNPLTQGMVVIDGGSSLEALFREFTNGKGGRPPASKESIEALPSVEIGEGNEDSECVVCLEEFGVGGVAKEMPCKHRFHGNCIEKWLGMHGSCPVCRYEMPVEEIDWGKKREEEGGERRRSDGGEVWVSFSFNRSSRRNQDHDQADSGDSNDDDGSSSSHGDGAAEES</sequence>
<evidence type="ECO:0000256" key="6">
    <source>
        <dbReference type="ARBA" id="ARBA00022786"/>
    </source>
</evidence>
<name>A0A445LN06_GLYSO</name>
<feature type="region of interest" description="Disordered" evidence="9">
    <location>
        <begin position="266"/>
        <end position="303"/>
    </location>
</feature>
<dbReference type="PROSITE" id="PS50089">
    <property type="entry name" value="ZF_RING_2"/>
    <property type="match status" value="1"/>
</dbReference>
<keyword evidence="5 8" id="KW-0863">Zinc-finger</keyword>
<dbReference type="EC" id="2.3.2.27" evidence="2"/>
<dbReference type="Proteomes" id="UP000289340">
    <property type="component" value="Chromosome 2"/>
</dbReference>
<dbReference type="PANTHER" id="PTHR15710:SF132">
    <property type="entry name" value="E3 UBIQUITIN-PROTEIN LIGASE MPSR1"/>
    <property type="match status" value="1"/>
</dbReference>
<feature type="transmembrane region" description="Helical" evidence="10">
    <location>
        <begin position="12"/>
        <end position="40"/>
    </location>
</feature>
<proteinExistence type="predicted"/>
<evidence type="ECO:0000256" key="10">
    <source>
        <dbReference type="SAM" id="Phobius"/>
    </source>
</evidence>
<protein>
    <recommendedName>
        <fullName evidence="2">RING-type E3 ubiquitin transferase</fullName>
        <ecNumber evidence="2">2.3.2.27</ecNumber>
    </recommendedName>
</protein>